<gene>
    <name evidence="1" type="ORF">GCM10007422_03750</name>
    <name evidence="2" type="ORF">GGQ60_002278</name>
</gene>
<organism evidence="2 3">
    <name type="scientific">Pedobacter zeae</name>
    <dbReference type="NCBI Taxonomy" id="1737356"/>
    <lineage>
        <taxon>Bacteria</taxon>
        <taxon>Pseudomonadati</taxon>
        <taxon>Bacteroidota</taxon>
        <taxon>Sphingobacteriia</taxon>
        <taxon>Sphingobacteriales</taxon>
        <taxon>Sphingobacteriaceae</taxon>
        <taxon>Pedobacter</taxon>
    </lineage>
</organism>
<reference evidence="2 3" key="3">
    <citation type="submission" date="2020-08" db="EMBL/GenBank/DDBJ databases">
        <title>Genomic Encyclopedia of Type Strains, Phase IV (KMG-IV): sequencing the most valuable type-strain genomes for metagenomic binning, comparative biology and taxonomic classification.</title>
        <authorList>
            <person name="Goeker M."/>
        </authorList>
    </citation>
    <scope>NUCLEOTIDE SEQUENCE [LARGE SCALE GENOMIC DNA]</scope>
    <source>
        <strain evidence="2 3">DSM 100774</strain>
    </source>
</reference>
<dbReference type="EMBL" id="BMHZ01000001">
    <property type="protein sequence ID" value="GGG93722.1"/>
    <property type="molecule type" value="Genomic_DNA"/>
</dbReference>
<evidence type="ECO:0000313" key="2">
    <source>
        <dbReference type="EMBL" id="MBB4108297.1"/>
    </source>
</evidence>
<dbReference type="Proteomes" id="UP000642938">
    <property type="component" value="Unassembled WGS sequence"/>
</dbReference>
<accession>A0A7W6KAY0</accession>
<protein>
    <recommendedName>
        <fullName evidence="5">Acetyltransferase</fullName>
    </recommendedName>
</protein>
<evidence type="ECO:0000313" key="1">
    <source>
        <dbReference type="EMBL" id="GGG93722.1"/>
    </source>
</evidence>
<dbReference type="Gene3D" id="3.40.50.20">
    <property type="match status" value="1"/>
</dbReference>
<dbReference type="Proteomes" id="UP000532273">
    <property type="component" value="Unassembled WGS sequence"/>
</dbReference>
<reference evidence="4" key="2">
    <citation type="journal article" date="2019" name="Int. J. Syst. Evol. Microbiol.">
        <title>The Global Catalogue of Microorganisms (GCM) 10K type strain sequencing project: providing services to taxonomists for standard genome sequencing and annotation.</title>
        <authorList>
            <consortium name="The Broad Institute Genomics Platform"/>
            <consortium name="The Broad Institute Genome Sequencing Center for Infectious Disease"/>
            <person name="Wu L."/>
            <person name="Ma J."/>
        </authorList>
    </citation>
    <scope>NUCLEOTIDE SEQUENCE [LARGE SCALE GENOMIC DNA]</scope>
    <source>
        <strain evidence="4">CGMCC 1.15287</strain>
    </source>
</reference>
<comment type="caution">
    <text evidence="2">The sequence shown here is derived from an EMBL/GenBank/DDBJ whole genome shotgun (WGS) entry which is preliminary data.</text>
</comment>
<dbReference type="RefSeq" id="WP_183763642.1">
    <property type="nucleotide sequence ID" value="NZ_BMHZ01000001.1"/>
</dbReference>
<evidence type="ECO:0000313" key="3">
    <source>
        <dbReference type="Proteomes" id="UP000532273"/>
    </source>
</evidence>
<reference evidence="1" key="4">
    <citation type="submission" date="2024-05" db="EMBL/GenBank/DDBJ databases">
        <authorList>
            <person name="Sun Q."/>
            <person name="Zhou Y."/>
        </authorList>
    </citation>
    <scope>NUCLEOTIDE SEQUENCE</scope>
    <source>
        <strain evidence="1">CGMCC 1.15287</strain>
    </source>
</reference>
<sequence>MKILITGGNHAKALKLMKAFPNHFVLLADYGDVPGIVTENYAFSSIGVLNKDSIAHVLLNFCITEGIDCLIPLHSYEVEPIAKSAVLFGEYGIQVLLPDASSIAEYLPDKQSTFQNFAVFVGGECVFASGKEIFVRTEEKLNGVFGYNVADDELKLFTI</sequence>
<evidence type="ECO:0008006" key="5">
    <source>
        <dbReference type="Google" id="ProtNLM"/>
    </source>
</evidence>
<name>A0A7W6KAY0_9SPHI</name>
<dbReference type="EMBL" id="JACIEF010000002">
    <property type="protein sequence ID" value="MBB4108297.1"/>
    <property type="molecule type" value="Genomic_DNA"/>
</dbReference>
<proteinExistence type="predicted"/>
<reference evidence="1" key="1">
    <citation type="journal article" date="2014" name="Int. J. Syst. Evol. Microbiol.">
        <title>Complete genome of a new Firmicutes species belonging to the dominant human colonic microbiota ('Ruminococcus bicirculans') reveals two chromosomes and a selective capacity to utilize plant glucans.</title>
        <authorList>
            <consortium name="NISC Comparative Sequencing Program"/>
            <person name="Wegmann U."/>
            <person name="Louis P."/>
            <person name="Goesmann A."/>
            <person name="Henrissat B."/>
            <person name="Duncan S.H."/>
            <person name="Flint H.J."/>
        </authorList>
    </citation>
    <scope>NUCLEOTIDE SEQUENCE</scope>
    <source>
        <strain evidence="1">CGMCC 1.15287</strain>
    </source>
</reference>
<keyword evidence="4" id="KW-1185">Reference proteome</keyword>
<dbReference type="AlphaFoldDB" id="A0A7W6KAY0"/>
<evidence type="ECO:0000313" key="4">
    <source>
        <dbReference type="Proteomes" id="UP000642938"/>
    </source>
</evidence>